<gene>
    <name evidence="1" type="ORF">FSO04_45260</name>
</gene>
<dbReference type="InterPro" id="IPR011050">
    <property type="entry name" value="Pectin_lyase_fold/virulence"/>
</dbReference>
<name>A0A6N6VY08_9BURK</name>
<protein>
    <submittedName>
        <fullName evidence="1">Polygalacturonase</fullName>
    </submittedName>
</protein>
<dbReference type="Gene3D" id="2.160.20.10">
    <property type="entry name" value="Single-stranded right-handed beta-helix, Pectin lyase-like"/>
    <property type="match status" value="1"/>
</dbReference>
<sequence>MADSSSAVSTQWGTVSEPALPSVVCTTLQATLTPTGGSIDAFNAAAVNSQPDAGRIRAAIDACPVGQAVKLTQGAAGESGFLSGPIKLKSGVTLWIDTGVTLFASRNPADFDNGVGTCGT</sequence>
<organism evidence="1 2">
    <name type="scientific">Paraburkholderia madseniana</name>
    <dbReference type="NCBI Taxonomy" id="2599607"/>
    <lineage>
        <taxon>Bacteria</taxon>
        <taxon>Pseudomonadati</taxon>
        <taxon>Pseudomonadota</taxon>
        <taxon>Betaproteobacteria</taxon>
        <taxon>Burkholderiales</taxon>
        <taxon>Burkholderiaceae</taxon>
        <taxon>Paraburkholderia</taxon>
    </lineage>
</organism>
<dbReference type="AlphaFoldDB" id="A0A6N6VY08"/>
<dbReference type="SUPFAM" id="SSF51126">
    <property type="entry name" value="Pectin lyase-like"/>
    <property type="match status" value="1"/>
</dbReference>
<feature type="non-terminal residue" evidence="1">
    <location>
        <position position="120"/>
    </location>
</feature>
<reference evidence="1 2" key="1">
    <citation type="journal article" date="2020" name="Int. J. Syst. Evol. Microbiol.">
        <title>Paraburkholderia madseniana sp. nov., a phenolic acid-degrading bacterium isolated from acidic forest soil.</title>
        <authorList>
            <person name="Wilhelm R.C."/>
            <person name="Murphy S.J.L."/>
            <person name="Feriancek N.M."/>
            <person name="Karasz D.C."/>
            <person name="DeRito C.M."/>
            <person name="Newman J.D."/>
            <person name="Buckley D.H."/>
        </authorList>
    </citation>
    <scope>NUCLEOTIDE SEQUENCE [LARGE SCALE GENOMIC DNA]</scope>
    <source>
        <strain evidence="1 2">RP11</strain>
    </source>
</reference>
<proteinExistence type="predicted"/>
<accession>A0A6N6VY08</accession>
<comment type="caution">
    <text evidence="1">The sequence shown here is derived from an EMBL/GenBank/DDBJ whole genome shotgun (WGS) entry which is preliminary data.</text>
</comment>
<dbReference type="InterPro" id="IPR012334">
    <property type="entry name" value="Pectin_lyas_fold"/>
</dbReference>
<dbReference type="Proteomes" id="UP000463700">
    <property type="component" value="Unassembled WGS sequence"/>
</dbReference>
<dbReference type="EMBL" id="VOSW01000227">
    <property type="protein sequence ID" value="KAE8753425.1"/>
    <property type="molecule type" value="Genomic_DNA"/>
</dbReference>
<evidence type="ECO:0000313" key="1">
    <source>
        <dbReference type="EMBL" id="KAE8753425.1"/>
    </source>
</evidence>
<evidence type="ECO:0000313" key="2">
    <source>
        <dbReference type="Proteomes" id="UP000463700"/>
    </source>
</evidence>